<sequence length="156" mass="15746">MTRRFLHGLAAGAAGTTALNAVTYLDMALRGRPASTTPEETVHRLEDIAHRPLAPEGSGTEAAGNRRAGIGALLGIAAGLGSGLACAAARSALPRAPLPAMGLIAGAAANIGSVGPMTALGVTDPREWPPSSWASDIIPHLVFGAVTATVYDMLED</sequence>
<organism evidence="1 2">
    <name type="scientific">Saccharopolyspora erythraea</name>
    <name type="common">Streptomyces erythraeus</name>
    <dbReference type="NCBI Taxonomy" id="1836"/>
    <lineage>
        <taxon>Bacteria</taxon>
        <taxon>Bacillati</taxon>
        <taxon>Actinomycetota</taxon>
        <taxon>Actinomycetes</taxon>
        <taxon>Pseudonocardiales</taxon>
        <taxon>Pseudonocardiaceae</taxon>
        <taxon>Saccharopolyspora</taxon>
    </lineage>
</organism>
<dbReference type="EMBL" id="BAAAGS010000003">
    <property type="protein sequence ID" value="GAA0511380.1"/>
    <property type="molecule type" value="Genomic_DNA"/>
</dbReference>
<evidence type="ECO:0000313" key="1">
    <source>
        <dbReference type="EMBL" id="GAA0511380.1"/>
    </source>
</evidence>
<evidence type="ECO:0008006" key="3">
    <source>
        <dbReference type="Google" id="ProtNLM"/>
    </source>
</evidence>
<protein>
    <recommendedName>
        <fullName evidence="3">DUF1440 domain-containing protein</fullName>
    </recommendedName>
</protein>
<proteinExistence type="predicted"/>
<accession>A0ABN1C435</accession>
<dbReference type="Proteomes" id="UP001500729">
    <property type="component" value="Unassembled WGS sequence"/>
</dbReference>
<evidence type="ECO:0000313" key="2">
    <source>
        <dbReference type="Proteomes" id="UP001500729"/>
    </source>
</evidence>
<keyword evidence="2" id="KW-1185">Reference proteome</keyword>
<gene>
    <name evidence="1" type="ORF">GCM10009533_07820</name>
</gene>
<comment type="caution">
    <text evidence="1">The sequence shown here is derived from an EMBL/GenBank/DDBJ whole genome shotgun (WGS) entry which is preliminary data.</text>
</comment>
<reference evidence="1 2" key="1">
    <citation type="journal article" date="2019" name="Int. J. Syst. Evol. Microbiol.">
        <title>The Global Catalogue of Microorganisms (GCM) 10K type strain sequencing project: providing services to taxonomists for standard genome sequencing and annotation.</title>
        <authorList>
            <consortium name="The Broad Institute Genomics Platform"/>
            <consortium name="The Broad Institute Genome Sequencing Center for Infectious Disease"/>
            <person name="Wu L."/>
            <person name="Ma J."/>
        </authorList>
    </citation>
    <scope>NUCLEOTIDE SEQUENCE [LARGE SCALE GENOMIC DNA]</scope>
    <source>
        <strain evidence="1 2">JCM 10303</strain>
    </source>
</reference>
<name>A0ABN1C435_SACER</name>
<dbReference type="RefSeq" id="WP_009949543.1">
    <property type="nucleotide sequence ID" value="NZ_BAAAGS010000003.1"/>
</dbReference>